<dbReference type="InterPro" id="IPR011009">
    <property type="entry name" value="Kinase-like_dom_sf"/>
</dbReference>
<evidence type="ECO:0000313" key="2">
    <source>
        <dbReference type="EMBL" id="MBL1073662.1"/>
    </source>
</evidence>
<evidence type="ECO:0000259" key="1">
    <source>
        <dbReference type="Pfam" id="PF01636"/>
    </source>
</evidence>
<accession>A0ABS1LZ15</accession>
<proteinExistence type="predicted"/>
<organism evidence="2 3">
    <name type="scientific">Nocardia acididurans</name>
    <dbReference type="NCBI Taxonomy" id="2802282"/>
    <lineage>
        <taxon>Bacteria</taxon>
        <taxon>Bacillati</taxon>
        <taxon>Actinomycetota</taxon>
        <taxon>Actinomycetes</taxon>
        <taxon>Mycobacteriales</taxon>
        <taxon>Nocardiaceae</taxon>
        <taxon>Nocardia</taxon>
    </lineage>
</organism>
<dbReference type="Proteomes" id="UP000602198">
    <property type="component" value="Unassembled WGS sequence"/>
</dbReference>
<dbReference type="InterPro" id="IPR002575">
    <property type="entry name" value="Aminoglycoside_PTrfase"/>
</dbReference>
<dbReference type="EMBL" id="JAERRJ010000002">
    <property type="protein sequence ID" value="MBL1073662.1"/>
    <property type="molecule type" value="Genomic_DNA"/>
</dbReference>
<dbReference type="SUPFAM" id="SSF56112">
    <property type="entry name" value="Protein kinase-like (PK-like)"/>
    <property type="match status" value="1"/>
</dbReference>
<evidence type="ECO:0000313" key="3">
    <source>
        <dbReference type="Proteomes" id="UP000602198"/>
    </source>
</evidence>
<name>A0ABS1LZ15_9NOCA</name>
<sequence>MTGVNEVQVVAAHQERATLRVGDMFLKVDADQVRADIEVAAMTSAPIPTPRILWRNPPVLALGALPGAPLGCLGQPSTASRAAWTAAGATVRTLHDAPLPPAPGRSPEQTAALLDSECAWILEREILPAELVARNRRIAESALRPWKPVFIHGDLHIENDTVTGVIDWSEAASGDAHFDLATLTLGHRSHLEDVLSGYAIPVDRTRIHAWWSLRSLLGIRWLIEHGFDPATPGCEVDVLKVQAGWGDSGRGGVRG</sequence>
<dbReference type="Pfam" id="PF01636">
    <property type="entry name" value="APH"/>
    <property type="match status" value="1"/>
</dbReference>
<reference evidence="2 3" key="1">
    <citation type="submission" date="2021-01" db="EMBL/GenBank/DDBJ databases">
        <title>WGS of actinomycetes isolated from Thailand.</title>
        <authorList>
            <person name="Thawai C."/>
        </authorList>
    </citation>
    <scope>NUCLEOTIDE SEQUENCE [LARGE SCALE GENOMIC DNA]</scope>
    <source>
        <strain evidence="2 3">LPG 2</strain>
    </source>
</reference>
<gene>
    <name evidence="2" type="ORF">JK358_04580</name>
</gene>
<dbReference type="Gene3D" id="3.90.1200.10">
    <property type="match status" value="1"/>
</dbReference>
<dbReference type="RefSeq" id="WP_201943978.1">
    <property type="nucleotide sequence ID" value="NZ_JAERRJ010000002.1"/>
</dbReference>
<comment type="caution">
    <text evidence="2">The sequence shown here is derived from an EMBL/GenBank/DDBJ whole genome shotgun (WGS) entry which is preliminary data.</text>
</comment>
<keyword evidence="3" id="KW-1185">Reference proteome</keyword>
<protein>
    <submittedName>
        <fullName evidence="2">Aminoglycoside phosphotransferase family protein</fullName>
    </submittedName>
</protein>
<feature type="domain" description="Aminoglycoside phosphotransferase" evidence="1">
    <location>
        <begin position="38"/>
        <end position="184"/>
    </location>
</feature>